<evidence type="ECO:0000256" key="4">
    <source>
        <dbReference type="RuleBase" id="RU000411"/>
    </source>
</evidence>
<dbReference type="AlphaFoldDB" id="A0A7T8GQD0"/>
<comment type="similarity">
    <text evidence="1 4">Belongs to the serpin family.</text>
</comment>
<dbReference type="GO" id="GO:0004867">
    <property type="term" value="F:serine-type endopeptidase inhibitor activity"/>
    <property type="evidence" value="ECO:0007669"/>
    <property type="project" value="UniProtKB-KW"/>
</dbReference>
<dbReference type="InterPro" id="IPR042185">
    <property type="entry name" value="Serpin_sf_2"/>
</dbReference>
<evidence type="ECO:0000256" key="1">
    <source>
        <dbReference type="ARBA" id="ARBA00009500"/>
    </source>
</evidence>
<evidence type="ECO:0000256" key="3">
    <source>
        <dbReference type="ARBA" id="ARBA00022900"/>
    </source>
</evidence>
<dbReference type="Pfam" id="PF00079">
    <property type="entry name" value="Serpin"/>
    <property type="match status" value="2"/>
</dbReference>
<gene>
    <name evidence="6" type="ORF">FKW44_023958</name>
</gene>
<dbReference type="InterPro" id="IPR023796">
    <property type="entry name" value="Serpin_dom"/>
</dbReference>
<evidence type="ECO:0000256" key="2">
    <source>
        <dbReference type="ARBA" id="ARBA00022690"/>
    </source>
</evidence>
<dbReference type="EMBL" id="CP045907">
    <property type="protein sequence ID" value="QQP35671.1"/>
    <property type="molecule type" value="Genomic_DNA"/>
</dbReference>
<dbReference type="PANTHER" id="PTHR11461">
    <property type="entry name" value="SERINE PROTEASE INHIBITOR, SERPIN"/>
    <property type="match status" value="1"/>
</dbReference>
<dbReference type="SUPFAM" id="SSF56574">
    <property type="entry name" value="Serpins"/>
    <property type="match status" value="1"/>
</dbReference>
<dbReference type="Gene3D" id="2.30.39.10">
    <property type="entry name" value="Alpha-1-antitrypsin, domain 1"/>
    <property type="match status" value="1"/>
</dbReference>
<reference evidence="7" key="1">
    <citation type="submission" date="2021-01" db="EMBL/GenBank/DDBJ databases">
        <title>Caligus Genome Assembly.</title>
        <authorList>
            <person name="Gallardo-Escarate C."/>
        </authorList>
    </citation>
    <scope>NUCLEOTIDE SEQUENCE [LARGE SCALE GENOMIC DNA]</scope>
</reference>
<organism evidence="6 7">
    <name type="scientific">Caligus rogercresseyi</name>
    <name type="common">Sea louse</name>
    <dbReference type="NCBI Taxonomy" id="217165"/>
    <lineage>
        <taxon>Eukaryota</taxon>
        <taxon>Metazoa</taxon>
        <taxon>Ecdysozoa</taxon>
        <taxon>Arthropoda</taxon>
        <taxon>Crustacea</taxon>
        <taxon>Multicrustacea</taxon>
        <taxon>Hexanauplia</taxon>
        <taxon>Copepoda</taxon>
        <taxon>Siphonostomatoida</taxon>
        <taxon>Caligidae</taxon>
        <taxon>Caligus</taxon>
    </lineage>
</organism>
<evidence type="ECO:0000313" key="7">
    <source>
        <dbReference type="Proteomes" id="UP000595437"/>
    </source>
</evidence>
<keyword evidence="3" id="KW-0722">Serine protease inhibitor</keyword>
<dbReference type="PANTHER" id="PTHR11461:SF211">
    <property type="entry name" value="GH10112P-RELATED"/>
    <property type="match status" value="1"/>
</dbReference>
<proteinExistence type="inferred from homology"/>
<dbReference type="OrthoDB" id="6347071at2759"/>
<sequence>MDSSLRSKVISDLSHGVFNFNFKLFNQIKKDDKNGVFSGFSLATILSMTSLGAKGKTLKEIRVALGLPTSKKQVKQAYSSITRGLTSTSLGDGNVTLEIANGVFPQKNFKITSFFLKAQVKPLNYGSPAVAVQEINSWVDGRRFEARHTSNRDFHLASGSQFRSHDACPEYGNSICLYRFHRIRNNTFPYKGERFSMYILLPDEKLGLSGLEDKLDSGDLDPNVLDTINFESKRPVYLPKFKLSSSYDLKEGLQSIGIRRLFNHKADLSGIAGIRCGSLRHGYDDEIHAIAPTPVIIDRPFLFLIRDSESGMIVFSGRVLNPLEST</sequence>
<dbReference type="InterPro" id="IPR036186">
    <property type="entry name" value="Serpin_sf"/>
</dbReference>
<dbReference type="SMART" id="SM00093">
    <property type="entry name" value="SERPIN"/>
    <property type="match status" value="1"/>
</dbReference>
<dbReference type="Gene3D" id="3.30.497.10">
    <property type="entry name" value="Antithrombin, subunit I, domain 2"/>
    <property type="match status" value="1"/>
</dbReference>
<dbReference type="InterPro" id="IPR000215">
    <property type="entry name" value="Serpin_fam"/>
</dbReference>
<name>A0A7T8GQD0_CALRO</name>
<dbReference type="InterPro" id="IPR023795">
    <property type="entry name" value="Serpin_CS"/>
</dbReference>
<dbReference type="GO" id="GO:0005615">
    <property type="term" value="C:extracellular space"/>
    <property type="evidence" value="ECO:0007669"/>
    <property type="project" value="InterPro"/>
</dbReference>
<keyword evidence="7" id="KW-1185">Reference proteome</keyword>
<feature type="domain" description="Serpin" evidence="5">
    <location>
        <begin position="22"/>
        <end position="322"/>
    </location>
</feature>
<evidence type="ECO:0000259" key="5">
    <source>
        <dbReference type="SMART" id="SM00093"/>
    </source>
</evidence>
<protein>
    <submittedName>
        <fullName evidence="6">Leukocyte elastase inhibitor</fullName>
    </submittedName>
</protein>
<dbReference type="PROSITE" id="PS00284">
    <property type="entry name" value="SERPIN"/>
    <property type="match status" value="1"/>
</dbReference>
<accession>A0A7T8GQD0</accession>
<keyword evidence="2" id="KW-0646">Protease inhibitor</keyword>
<dbReference type="Proteomes" id="UP000595437">
    <property type="component" value="Chromosome 18"/>
</dbReference>
<evidence type="ECO:0000313" key="6">
    <source>
        <dbReference type="EMBL" id="QQP35671.1"/>
    </source>
</evidence>
<dbReference type="InterPro" id="IPR042178">
    <property type="entry name" value="Serpin_sf_1"/>
</dbReference>